<keyword evidence="3 5" id="KW-0547">Nucleotide-binding</keyword>
<accession>A0A9P0GE73</accession>
<comment type="pathway">
    <text evidence="5">Cofactor biosynthesis; molybdopterin biosynthesis.</text>
</comment>
<dbReference type="InterPro" id="IPR028887">
    <property type="entry name" value="MOCS2A_euk"/>
</dbReference>
<dbReference type="GO" id="GO:0030366">
    <property type="term" value="F:molybdopterin synthase activity"/>
    <property type="evidence" value="ECO:0007669"/>
    <property type="project" value="UniProtKB-UniRule"/>
</dbReference>
<comment type="function">
    <text evidence="5">Acts as a sulfur carrier required for molybdopterin biosynthesis. Component of the molybdopterin synthase complex that catalyzes the conversion of precursor Z into molybdopterin by mediating the incorporation of 2 sulfur atoms into precursor Z to generate a dithiolene group. In the complex, serves as sulfur donor by being thiocarboxylated (-COSH) at its C-terminus by MOCS3. After interaction with MOCS2B, the sulfur is then transferred to precursor Z to form molybdopterin.</text>
</comment>
<dbReference type="OrthoDB" id="5531344at2759"/>
<dbReference type="GO" id="GO:0006777">
    <property type="term" value="P:Mo-molybdopterin cofactor biosynthetic process"/>
    <property type="evidence" value="ECO:0007669"/>
    <property type="project" value="UniProtKB-UniRule"/>
</dbReference>
<keyword evidence="7" id="KW-1185">Reference proteome</keyword>
<evidence type="ECO:0000313" key="7">
    <source>
        <dbReference type="Proteomes" id="UP001153636"/>
    </source>
</evidence>
<dbReference type="InterPro" id="IPR012675">
    <property type="entry name" value="Beta-grasp_dom_sf"/>
</dbReference>
<comment type="subunit">
    <text evidence="5">Heterotetramer; composed of 2 small (MOCS2A) and 2 large (MOCS2B) subunits.</text>
</comment>
<dbReference type="InterPro" id="IPR044672">
    <property type="entry name" value="MOCS2A"/>
</dbReference>
<keyword evidence="4 5" id="KW-0501">Molybdenum cofactor biosynthesis</keyword>
<comment type="similarity">
    <text evidence="5">Belongs to the MoaD family. MOCS2A subfamily.</text>
</comment>
<keyword evidence="1 5" id="KW-0963">Cytoplasm</keyword>
<comment type="PTM">
    <text evidence="5">C-terminal thiocarboxylation occurs in 2 steps, it is first acyl-adenylated (-COAMP) via the hesA/moeB/thiF part of MOCS3, then thiocarboxylated (-COSH) via the rhodanese domain of MOCS3.</text>
</comment>
<name>A0A9P0GE73_9CUCU</name>
<dbReference type="InterPro" id="IPR016155">
    <property type="entry name" value="Mopterin_synth/thiamin_S_b"/>
</dbReference>
<evidence type="ECO:0000256" key="5">
    <source>
        <dbReference type="HAMAP-Rule" id="MF_03051"/>
    </source>
</evidence>
<dbReference type="PANTHER" id="PTHR33359:SF1">
    <property type="entry name" value="MOLYBDOPTERIN SYNTHASE SULFUR CARRIER SUBUNIT"/>
    <property type="match status" value="1"/>
</dbReference>
<evidence type="ECO:0000256" key="1">
    <source>
        <dbReference type="ARBA" id="ARBA00022490"/>
    </source>
</evidence>
<keyword evidence="2 5" id="KW-0597">Phosphoprotein</keyword>
<dbReference type="GO" id="GO:0000166">
    <property type="term" value="F:nucleotide binding"/>
    <property type="evidence" value="ECO:0007669"/>
    <property type="project" value="UniProtKB-KW"/>
</dbReference>
<organism evidence="6 7">
    <name type="scientific">Psylliodes chrysocephalus</name>
    <dbReference type="NCBI Taxonomy" id="3402493"/>
    <lineage>
        <taxon>Eukaryota</taxon>
        <taxon>Metazoa</taxon>
        <taxon>Ecdysozoa</taxon>
        <taxon>Arthropoda</taxon>
        <taxon>Hexapoda</taxon>
        <taxon>Insecta</taxon>
        <taxon>Pterygota</taxon>
        <taxon>Neoptera</taxon>
        <taxon>Endopterygota</taxon>
        <taxon>Coleoptera</taxon>
        <taxon>Polyphaga</taxon>
        <taxon>Cucujiformia</taxon>
        <taxon>Chrysomeloidea</taxon>
        <taxon>Chrysomelidae</taxon>
        <taxon>Galerucinae</taxon>
        <taxon>Alticini</taxon>
        <taxon>Psylliodes</taxon>
    </lineage>
</organism>
<gene>
    <name evidence="5" type="primary">Mocs2</name>
    <name evidence="6" type="ORF">PSYICH_LOCUS8227</name>
</gene>
<evidence type="ECO:0000313" key="6">
    <source>
        <dbReference type="EMBL" id="CAH1107631.1"/>
    </source>
</evidence>
<dbReference type="Gene3D" id="3.10.20.30">
    <property type="match status" value="1"/>
</dbReference>
<dbReference type="AlphaFoldDB" id="A0A9P0GE73"/>
<dbReference type="PANTHER" id="PTHR33359">
    <property type="entry name" value="MOLYBDOPTERIN SYNTHASE SULFUR CARRIER SUBUNIT"/>
    <property type="match status" value="1"/>
</dbReference>
<sequence>MSGTVNVKILFFAKAREIFGKSVDYLEVETPITHKNLLEIIVNHYSLNQLRNQIILSINQDFLEPGDQILTLKPGDELAVIPPLSGG</sequence>
<feature type="modified residue" description="Glycyl adenylate; alternate" evidence="5">
    <location>
        <position position="87"/>
    </location>
</feature>
<proteinExistence type="inferred from homology"/>
<dbReference type="HAMAP" id="MF_03051">
    <property type="entry name" value="MOCS2A"/>
    <property type="match status" value="1"/>
</dbReference>
<dbReference type="Pfam" id="PF02597">
    <property type="entry name" value="ThiS"/>
    <property type="match status" value="1"/>
</dbReference>
<reference evidence="6" key="1">
    <citation type="submission" date="2022-01" db="EMBL/GenBank/DDBJ databases">
        <authorList>
            <person name="King R."/>
        </authorList>
    </citation>
    <scope>NUCLEOTIDE SEQUENCE</scope>
</reference>
<comment type="subcellular location">
    <subcellularLocation>
        <location evidence="5">Cytoplasm</location>
    </subcellularLocation>
</comment>
<feature type="modified residue" description="1-thioglycine; alternate" evidence="5">
    <location>
        <position position="87"/>
    </location>
</feature>
<dbReference type="GO" id="GO:1990133">
    <property type="term" value="C:molybdopterin adenylyltransferase complex"/>
    <property type="evidence" value="ECO:0007669"/>
    <property type="project" value="TreeGrafter"/>
</dbReference>
<dbReference type="CDD" id="cd00754">
    <property type="entry name" value="Ubl_MoaD"/>
    <property type="match status" value="1"/>
</dbReference>
<evidence type="ECO:0000256" key="2">
    <source>
        <dbReference type="ARBA" id="ARBA00022553"/>
    </source>
</evidence>
<dbReference type="EMBL" id="OV651834">
    <property type="protein sequence ID" value="CAH1107631.1"/>
    <property type="molecule type" value="Genomic_DNA"/>
</dbReference>
<evidence type="ECO:0000256" key="4">
    <source>
        <dbReference type="ARBA" id="ARBA00023150"/>
    </source>
</evidence>
<dbReference type="SUPFAM" id="SSF54285">
    <property type="entry name" value="MoaD/ThiS"/>
    <property type="match status" value="1"/>
</dbReference>
<comment type="miscellaneous">
    <text evidence="5">This protein is produced by a bicistronic gene which also produces the large subunit (MOCS2B).</text>
</comment>
<dbReference type="GO" id="GO:1990140">
    <property type="term" value="C:molybdopterin synthase complex"/>
    <property type="evidence" value="ECO:0007669"/>
    <property type="project" value="UniProtKB-UniRule"/>
</dbReference>
<dbReference type="InterPro" id="IPR003749">
    <property type="entry name" value="ThiS/MoaD-like"/>
</dbReference>
<evidence type="ECO:0000256" key="3">
    <source>
        <dbReference type="ARBA" id="ARBA00022741"/>
    </source>
</evidence>
<protein>
    <recommendedName>
        <fullName evidence="5">Molybdopterin synthase sulfur carrier subunit</fullName>
    </recommendedName>
    <alternativeName>
        <fullName evidence="5">Molybdenum cofactor synthesis protein 2 small subunit</fullName>
    </alternativeName>
    <alternativeName>
        <fullName evidence="5">Molybdenum cofactor synthesis protein 2A</fullName>
        <shortName evidence="5">MOCS2A</shortName>
    </alternativeName>
    <alternativeName>
        <fullName evidence="5">Sulfur carrier protein MOCS2A</fullName>
    </alternativeName>
</protein>
<dbReference type="Proteomes" id="UP001153636">
    <property type="component" value="Chromosome 22"/>
</dbReference>